<evidence type="ECO:0000313" key="2">
    <source>
        <dbReference type="EMBL" id="QDT31609.1"/>
    </source>
</evidence>
<keyword evidence="1" id="KW-0812">Transmembrane</keyword>
<evidence type="ECO:0000313" key="3">
    <source>
        <dbReference type="Proteomes" id="UP000315724"/>
    </source>
</evidence>
<feature type="transmembrane region" description="Helical" evidence="1">
    <location>
        <begin position="261"/>
        <end position="280"/>
    </location>
</feature>
<protein>
    <submittedName>
        <fullName evidence="2">Uncharacterized protein</fullName>
    </submittedName>
</protein>
<dbReference type="KEGG" id="tpol:Mal48_08440"/>
<dbReference type="EMBL" id="CP036267">
    <property type="protein sequence ID" value="QDT31609.1"/>
    <property type="molecule type" value="Genomic_DNA"/>
</dbReference>
<dbReference type="Proteomes" id="UP000315724">
    <property type="component" value="Chromosome"/>
</dbReference>
<feature type="transmembrane region" description="Helical" evidence="1">
    <location>
        <begin position="162"/>
        <end position="180"/>
    </location>
</feature>
<keyword evidence="1" id="KW-1133">Transmembrane helix</keyword>
<gene>
    <name evidence="2" type="ORF">Mal48_08440</name>
</gene>
<proteinExistence type="predicted"/>
<feature type="transmembrane region" description="Helical" evidence="1">
    <location>
        <begin position="122"/>
        <end position="141"/>
    </location>
</feature>
<feature type="transmembrane region" description="Helical" evidence="1">
    <location>
        <begin position="186"/>
        <end position="206"/>
    </location>
</feature>
<sequence>MYRSREHHLRPILYTATREMSFFGLLYLDFCRYRLPCQVSPLRRSRTRRFFGSWDSNAANVLHLMRNMFGDWIYYPVAVVLLLANVASWAGTFYRLPGNWIVVANSVLVMCLLPQRQSGLGLGWFSICLLIVLAILGDSFNYASKRHQIFSPQASEPVRQRVLVGAGIGSLTCLLAGMAVPVIGSLLAVLGAVGGAAGGAWLGSVISPRQNGTHQELNQEGLSQAAVTQQGPGLLKLVAQRAGLIAPSPGAKILSDEQRKLIPRLVVGAVMVAIAAYASLF</sequence>
<accession>A0A517QIY4</accession>
<name>A0A517QIY4_9PLAN</name>
<keyword evidence="3" id="KW-1185">Reference proteome</keyword>
<organism evidence="2 3">
    <name type="scientific">Thalassoglobus polymorphus</name>
    <dbReference type="NCBI Taxonomy" id="2527994"/>
    <lineage>
        <taxon>Bacteria</taxon>
        <taxon>Pseudomonadati</taxon>
        <taxon>Planctomycetota</taxon>
        <taxon>Planctomycetia</taxon>
        <taxon>Planctomycetales</taxon>
        <taxon>Planctomycetaceae</taxon>
        <taxon>Thalassoglobus</taxon>
    </lineage>
</organism>
<evidence type="ECO:0000256" key="1">
    <source>
        <dbReference type="SAM" id="Phobius"/>
    </source>
</evidence>
<dbReference type="AlphaFoldDB" id="A0A517QIY4"/>
<keyword evidence="1" id="KW-0472">Membrane</keyword>
<reference evidence="2 3" key="1">
    <citation type="submission" date="2019-02" db="EMBL/GenBank/DDBJ databases">
        <title>Deep-cultivation of Planctomycetes and their phenomic and genomic characterization uncovers novel biology.</title>
        <authorList>
            <person name="Wiegand S."/>
            <person name="Jogler M."/>
            <person name="Boedeker C."/>
            <person name="Pinto D."/>
            <person name="Vollmers J."/>
            <person name="Rivas-Marin E."/>
            <person name="Kohn T."/>
            <person name="Peeters S.H."/>
            <person name="Heuer A."/>
            <person name="Rast P."/>
            <person name="Oberbeckmann S."/>
            <person name="Bunk B."/>
            <person name="Jeske O."/>
            <person name="Meyerdierks A."/>
            <person name="Storesund J.E."/>
            <person name="Kallscheuer N."/>
            <person name="Luecker S."/>
            <person name="Lage O.M."/>
            <person name="Pohl T."/>
            <person name="Merkel B.J."/>
            <person name="Hornburger P."/>
            <person name="Mueller R.-W."/>
            <person name="Bruemmer F."/>
            <person name="Labrenz M."/>
            <person name="Spormann A.M."/>
            <person name="Op den Camp H."/>
            <person name="Overmann J."/>
            <person name="Amann R."/>
            <person name="Jetten M.S.M."/>
            <person name="Mascher T."/>
            <person name="Medema M.H."/>
            <person name="Devos D.P."/>
            <person name="Kaster A.-K."/>
            <person name="Ovreas L."/>
            <person name="Rohde M."/>
            <person name="Galperin M.Y."/>
            <person name="Jogler C."/>
        </authorList>
    </citation>
    <scope>NUCLEOTIDE SEQUENCE [LARGE SCALE GENOMIC DNA]</scope>
    <source>
        <strain evidence="2 3">Mal48</strain>
    </source>
</reference>
<feature type="transmembrane region" description="Helical" evidence="1">
    <location>
        <begin position="72"/>
        <end position="90"/>
    </location>
</feature>